<dbReference type="Proteomes" id="UP000676996">
    <property type="component" value="Unassembled WGS sequence"/>
</dbReference>
<dbReference type="RefSeq" id="WP_284054898.1">
    <property type="nucleotide sequence ID" value="NZ_JAGRQC010000004.1"/>
</dbReference>
<sequence>MGKEKKKAKKLPKYIGGVKIPKEIRKKGGKLLAQVDTPMARELMAAGLIAAGTAMAKRHSERRAERERSERESSDGAGRGESPEEMGARVAGQAMGIAGAAMTAAFDRIFGQAGPPRPPEAPEPPQPPQPPEPTTH</sequence>
<feature type="region of interest" description="Disordered" evidence="1">
    <location>
        <begin position="53"/>
        <end position="136"/>
    </location>
</feature>
<dbReference type="AlphaFoldDB" id="A0A8T4IIE0"/>
<feature type="compositionally biased region" description="Low complexity" evidence="1">
    <location>
        <begin position="91"/>
        <end position="105"/>
    </location>
</feature>
<accession>A0A8T4IIE0</accession>
<proteinExistence type="predicted"/>
<feature type="compositionally biased region" description="Pro residues" evidence="1">
    <location>
        <begin position="115"/>
        <end position="136"/>
    </location>
</feature>
<keyword evidence="3" id="KW-1185">Reference proteome</keyword>
<evidence type="ECO:0000313" key="2">
    <source>
        <dbReference type="EMBL" id="MBR0553654.1"/>
    </source>
</evidence>
<evidence type="ECO:0000313" key="3">
    <source>
        <dbReference type="Proteomes" id="UP000676996"/>
    </source>
</evidence>
<dbReference type="EMBL" id="JAGRQC010000004">
    <property type="protein sequence ID" value="MBR0553654.1"/>
    <property type="molecule type" value="Genomic_DNA"/>
</dbReference>
<comment type="caution">
    <text evidence="2">The sequence shown here is derived from an EMBL/GenBank/DDBJ whole genome shotgun (WGS) entry which is preliminary data.</text>
</comment>
<gene>
    <name evidence="2" type="ORF">J7S20_14180</name>
</gene>
<feature type="compositionally biased region" description="Basic and acidic residues" evidence="1">
    <location>
        <begin position="62"/>
        <end position="74"/>
    </location>
</feature>
<evidence type="ECO:0000256" key="1">
    <source>
        <dbReference type="SAM" id="MobiDB-lite"/>
    </source>
</evidence>
<name>A0A8T4IIE0_9SPHN</name>
<organism evidence="2 3">
    <name type="scientific">Stakelama marina</name>
    <dbReference type="NCBI Taxonomy" id="2826939"/>
    <lineage>
        <taxon>Bacteria</taxon>
        <taxon>Pseudomonadati</taxon>
        <taxon>Pseudomonadota</taxon>
        <taxon>Alphaproteobacteria</taxon>
        <taxon>Sphingomonadales</taxon>
        <taxon>Sphingomonadaceae</taxon>
        <taxon>Stakelama</taxon>
    </lineage>
</organism>
<protein>
    <submittedName>
        <fullName evidence="2">Uncharacterized protein</fullName>
    </submittedName>
</protein>
<reference evidence="2" key="1">
    <citation type="submission" date="2021-04" db="EMBL/GenBank/DDBJ databases">
        <title>Ouciella asimina sp. nov., isolated from the surface seawater in the hydrothermal field of Okinawa Trough.</title>
        <authorList>
            <person name="Shuang W."/>
        </authorList>
    </citation>
    <scope>NUCLEOTIDE SEQUENCE</scope>
    <source>
        <strain evidence="2">LXI357</strain>
    </source>
</reference>